<dbReference type="PANTHER" id="PTHR43768:SF3">
    <property type="entry name" value="TREHALOSE 6-PHOSPHATE PHOSPHATASE"/>
    <property type="match status" value="1"/>
</dbReference>
<dbReference type="Pfam" id="PF02358">
    <property type="entry name" value="Trehalose_PPase"/>
    <property type="match status" value="1"/>
</dbReference>
<dbReference type="InterPro" id="IPR006379">
    <property type="entry name" value="HAD-SF_hydro_IIB"/>
</dbReference>
<evidence type="ECO:0000256" key="3">
    <source>
        <dbReference type="ARBA" id="ARBA00008770"/>
    </source>
</evidence>
<keyword evidence="6" id="KW-0460">Magnesium</keyword>
<dbReference type="EMBL" id="CP090958">
    <property type="protein sequence ID" value="WGW12570.1"/>
    <property type="molecule type" value="Genomic_DNA"/>
</dbReference>
<dbReference type="NCBIfam" id="TIGR00685">
    <property type="entry name" value="T6PP"/>
    <property type="match status" value="1"/>
</dbReference>
<name>A0ABY8QU98_9MICO</name>
<dbReference type="NCBIfam" id="TIGR01484">
    <property type="entry name" value="HAD-SF-IIB"/>
    <property type="match status" value="1"/>
</dbReference>
<evidence type="ECO:0000313" key="7">
    <source>
        <dbReference type="EMBL" id="WGW12570.1"/>
    </source>
</evidence>
<dbReference type="Gene3D" id="3.30.70.1020">
    <property type="entry name" value="Trehalose-6-phosphate phosphatase related protein, domain 2"/>
    <property type="match status" value="1"/>
</dbReference>
<dbReference type="GO" id="GO:0004805">
    <property type="term" value="F:trehalose-phosphatase activity"/>
    <property type="evidence" value="ECO:0007669"/>
    <property type="project" value="UniProtKB-EC"/>
</dbReference>
<comment type="function">
    <text evidence="5 6">Removes the phosphate from trehalose 6-phosphate to produce free trehalose.</text>
</comment>
<keyword evidence="4 6" id="KW-0378">Hydrolase</keyword>
<dbReference type="PANTHER" id="PTHR43768">
    <property type="entry name" value="TREHALOSE 6-PHOSPHATE PHOSPHATASE"/>
    <property type="match status" value="1"/>
</dbReference>
<dbReference type="Gene3D" id="3.40.50.1000">
    <property type="entry name" value="HAD superfamily/HAD-like"/>
    <property type="match status" value="1"/>
</dbReference>
<proteinExistence type="inferred from homology"/>
<dbReference type="SUPFAM" id="SSF56784">
    <property type="entry name" value="HAD-like"/>
    <property type="match status" value="1"/>
</dbReference>
<evidence type="ECO:0000256" key="6">
    <source>
        <dbReference type="RuleBase" id="RU361117"/>
    </source>
</evidence>
<gene>
    <name evidence="7" type="primary">otsB</name>
    <name evidence="7" type="ORF">LWF01_02030</name>
</gene>
<dbReference type="Proteomes" id="UP001209083">
    <property type="component" value="Chromosome"/>
</dbReference>
<dbReference type="InterPro" id="IPR023214">
    <property type="entry name" value="HAD_sf"/>
</dbReference>
<keyword evidence="6" id="KW-0479">Metal-binding</keyword>
<evidence type="ECO:0000256" key="5">
    <source>
        <dbReference type="ARBA" id="ARBA00024179"/>
    </source>
</evidence>
<keyword evidence="8" id="KW-1185">Reference proteome</keyword>
<dbReference type="InterPro" id="IPR044651">
    <property type="entry name" value="OTSB-like"/>
</dbReference>
<reference evidence="7 8" key="1">
    <citation type="submission" date="2023-05" db="EMBL/GenBank/DDBJ databases">
        <title>Lithophilousrod everest ZFBP1038 complete genpme.</title>
        <authorList>
            <person name="Tian M."/>
        </authorList>
    </citation>
    <scope>NUCLEOTIDE SEQUENCE [LARGE SCALE GENOMIC DNA]</scope>
    <source>
        <strain evidence="7 8">ZFBP1038</strain>
    </source>
</reference>
<dbReference type="InterPro" id="IPR036412">
    <property type="entry name" value="HAD-like_sf"/>
</dbReference>
<comment type="similarity">
    <text evidence="3 6">Belongs to the trehalose phosphatase family.</text>
</comment>
<comment type="cofactor">
    <cofactor evidence="6">
        <name>Mg(2+)</name>
        <dbReference type="ChEBI" id="CHEBI:18420"/>
    </cofactor>
</comment>
<evidence type="ECO:0000313" key="8">
    <source>
        <dbReference type="Proteomes" id="UP001209083"/>
    </source>
</evidence>
<dbReference type="InterPro" id="IPR003337">
    <property type="entry name" value="Trehalose_PPase"/>
</dbReference>
<dbReference type="EC" id="3.1.3.12" evidence="6"/>
<evidence type="ECO:0000256" key="4">
    <source>
        <dbReference type="ARBA" id="ARBA00022801"/>
    </source>
</evidence>
<protein>
    <recommendedName>
        <fullName evidence="6">Trehalose 6-phosphate phosphatase</fullName>
        <ecNumber evidence="6">3.1.3.12</ecNumber>
    </recommendedName>
</protein>
<accession>A0ABY8QU98</accession>
<sequence>MTINPGHSRNPGSDGPGSAELDAALRQFAQRPQILVALDFDGVLAPFVRDPDAAAPMPSSVAAVHRLSRAGVHIAYISGRPLADLRSRAEAPAGAVFVGSHGAEVAMNGDDGADADAVELSTDEADRLAALNSRLASALSRTPNTWLESKPAGVVVHTRGADEDEAARALEQAREAAADFPTVKVTKGHHVLEFALRHSNKGEGLSRVRSSLRPEAVLFAGDDTTDEDAFAILRPEDVGIKVGPGETAARYRVRDPQQVSDVLEQLAELVESRDG</sequence>
<comment type="catalytic activity">
    <reaction evidence="1 6">
        <text>alpha,alpha-trehalose 6-phosphate + H2O = alpha,alpha-trehalose + phosphate</text>
        <dbReference type="Rhea" id="RHEA:23420"/>
        <dbReference type="ChEBI" id="CHEBI:15377"/>
        <dbReference type="ChEBI" id="CHEBI:16551"/>
        <dbReference type="ChEBI" id="CHEBI:43474"/>
        <dbReference type="ChEBI" id="CHEBI:58429"/>
        <dbReference type="EC" id="3.1.3.12"/>
    </reaction>
</comment>
<dbReference type="RefSeq" id="WP_349639373.1">
    <property type="nucleotide sequence ID" value="NZ_CP090958.1"/>
</dbReference>
<evidence type="ECO:0000256" key="2">
    <source>
        <dbReference type="ARBA" id="ARBA00005199"/>
    </source>
</evidence>
<comment type="pathway">
    <text evidence="2 6">Glycan biosynthesis; trehalose biosynthesis.</text>
</comment>
<organism evidence="7 8">
    <name type="scientific">Saxibacter everestensis</name>
    <dbReference type="NCBI Taxonomy" id="2909229"/>
    <lineage>
        <taxon>Bacteria</taxon>
        <taxon>Bacillati</taxon>
        <taxon>Actinomycetota</taxon>
        <taxon>Actinomycetes</taxon>
        <taxon>Micrococcales</taxon>
        <taxon>Brevibacteriaceae</taxon>
        <taxon>Saxibacter</taxon>
    </lineage>
</organism>
<evidence type="ECO:0000256" key="1">
    <source>
        <dbReference type="ARBA" id="ARBA00000500"/>
    </source>
</evidence>